<keyword evidence="10 12" id="KW-0704">Schiff base</keyword>
<dbReference type="GO" id="GO:0008840">
    <property type="term" value="F:4-hydroxy-tetrahydrodipicolinate synthase activity"/>
    <property type="evidence" value="ECO:0007669"/>
    <property type="project" value="UniProtKB-EC"/>
</dbReference>
<dbReference type="InterPro" id="IPR002220">
    <property type="entry name" value="DapA-like"/>
</dbReference>
<comment type="function">
    <text evidence="1 12">Catalyzes the condensation of (S)-aspartate-beta-semialdehyde [(S)-ASA] and pyruvate to 4-hydroxy-tetrahydrodipicolinate (HTPA).</text>
</comment>
<feature type="binding site" evidence="12">
    <location>
        <position position="203"/>
    </location>
    <ligand>
        <name>pyruvate</name>
        <dbReference type="ChEBI" id="CHEBI:15361"/>
    </ligand>
</feature>
<dbReference type="CDD" id="cd00950">
    <property type="entry name" value="DHDPS"/>
    <property type="match status" value="1"/>
</dbReference>
<evidence type="ECO:0000256" key="8">
    <source>
        <dbReference type="ARBA" id="ARBA00023154"/>
    </source>
</evidence>
<comment type="subunit">
    <text evidence="12">Homotetramer; dimer of dimers.</text>
</comment>
<evidence type="ECO:0000256" key="4">
    <source>
        <dbReference type="ARBA" id="ARBA00012086"/>
    </source>
</evidence>
<dbReference type="Gene3D" id="3.20.20.70">
    <property type="entry name" value="Aldolase class I"/>
    <property type="match status" value="1"/>
</dbReference>
<name>A0ABX8WKT4_9GAMM</name>
<keyword evidence="15" id="KW-1185">Reference proteome</keyword>
<dbReference type="PROSITE" id="PS00665">
    <property type="entry name" value="DHDPS_1"/>
    <property type="match status" value="1"/>
</dbReference>
<feature type="site" description="Part of a proton relay during catalysis" evidence="12">
    <location>
        <position position="107"/>
    </location>
</feature>
<evidence type="ECO:0000256" key="10">
    <source>
        <dbReference type="ARBA" id="ARBA00023270"/>
    </source>
</evidence>
<dbReference type="InterPro" id="IPR020624">
    <property type="entry name" value="Schiff_base-form_aldolases_CS"/>
</dbReference>
<dbReference type="InterPro" id="IPR020625">
    <property type="entry name" value="Schiff_base-form_aldolases_AS"/>
</dbReference>
<dbReference type="EMBL" id="CP080544">
    <property type="protein sequence ID" value="QYR52034.1"/>
    <property type="molecule type" value="Genomic_DNA"/>
</dbReference>
<keyword evidence="7 12" id="KW-0220">Diaminopimelate biosynthesis</keyword>
<evidence type="ECO:0000256" key="5">
    <source>
        <dbReference type="ARBA" id="ARBA00022490"/>
    </source>
</evidence>
<dbReference type="RefSeq" id="WP_220378822.1">
    <property type="nucleotide sequence ID" value="NZ_CP080544.1"/>
</dbReference>
<dbReference type="Pfam" id="PF00701">
    <property type="entry name" value="DHDPS"/>
    <property type="match status" value="1"/>
</dbReference>
<reference evidence="14 15" key="1">
    <citation type="submission" date="2021-08" db="EMBL/GenBank/DDBJ databases">
        <title>Lysobacter sp. strain CJ11 Genome sequencing and assembly.</title>
        <authorList>
            <person name="Kim I."/>
        </authorList>
    </citation>
    <scope>NUCLEOTIDE SEQUENCE [LARGE SCALE GENOMIC DNA]</scope>
    <source>
        <strain evidence="14 15">CJ11</strain>
    </source>
</reference>
<dbReference type="SMART" id="SM01130">
    <property type="entry name" value="DHDPS"/>
    <property type="match status" value="1"/>
</dbReference>
<accession>A0ABX8WKT4</accession>
<dbReference type="HAMAP" id="MF_00418">
    <property type="entry name" value="DapA"/>
    <property type="match status" value="1"/>
</dbReference>
<feature type="site" description="Part of a proton relay during catalysis" evidence="12">
    <location>
        <position position="45"/>
    </location>
</feature>
<dbReference type="SUPFAM" id="SSF51569">
    <property type="entry name" value="Aldolase"/>
    <property type="match status" value="1"/>
</dbReference>
<evidence type="ECO:0000256" key="12">
    <source>
        <dbReference type="HAMAP-Rule" id="MF_00418"/>
    </source>
</evidence>
<keyword evidence="6 12" id="KW-0028">Amino-acid biosynthesis</keyword>
<dbReference type="PRINTS" id="PR00146">
    <property type="entry name" value="DHPICSNTHASE"/>
</dbReference>
<keyword evidence="9 12" id="KW-0456">Lyase</keyword>
<dbReference type="Proteomes" id="UP000824755">
    <property type="component" value="Chromosome"/>
</dbReference>
<proteinExistence type="inferred from homology"/>
<comment type="catalytic activity">
    <reaction evidence="11 12">
        <text>L-aspartate 4-semialdehyde + pyruvate = (2S,4S)-4-hydroxy-2,3,4,5-tetrahydrodipicolinate + H2O + H(+)</text>
        <dbReference type="Rhea" id="RHEA:34171"/>
        <dbReference type="ChEBI" id="CHEBI:15361"/>
        <dbReference type="ChEBI" id="CHEBI:15377"/>
        <dbReference type="ChEBI" id="CHEBI:15378"/>
        <dbReference type="ChEBI" id="CHEBI:67139"/>
        <dbReference type="ChEBI" id="CHEBI:537519"/>
        <dbReference type="EC" id="4.3.3.7"/>
    </reaction>
</comment>
<feature type="binding site" evidence="12">
    <location>
        <position position="46"/>
    </location>
    <ligand>
        <name>pyruvate</name>
        <dbReference type="ChEBI" id="CHEBI:15361"/>
    </ligand>
</feature>
<sequence>MQLRGVITALATPFAATGELDMPAWERLLKSQVAAGIAGVVVAGSTGEANALSDAEYGQLIESAVTHAGSMQVIAGTGLPNTAKTIQMTRLAKSHGAQAALVVTPAYVRPTQAGLIAHYRAVADEGGLPVILYNVPGRTGTDMQPETVAELSTHANVIGVKEAVDAPARMDALLALKSPDFAVLSGDDPTVAHACQAGADGLVSVGSNIAPRTFVRLVDLAMAGNPAANDLDEQMRGLYAFLSAEPNPIPVKALLAKFGYGHGLRLPLTELSAAHSGGLDDIAKVIVALESSSS</sequence>
<feature type="active site" description="Schiff-base intermediate with substrate" evidence="12">
    <location>
        <position position="161"/>
    </location>
</feature>
<evidence type="ECO:0000256" key="7">
    <source>
        <dbReference type="ARBA" id="ARBA00022915"/>
    </source>
</evidence>
<protein>
    <recommendedName>
        <fullName evidence="4 12">4-hydroxy-tetrahydrodipicolinate synthase</fullName>
        <shortName evidence="12">HTPA synthase</shortName>
        <ecNumber evidence="4 12">4.3.3.7</ecNumber>
    </recommendedName>
</protein>
<comment type="similarity">
    <text evidence="3 12 13">Belongs to the DapA family.</text>
</comment>
<dbReference type="InterPro" id="IPR013785">
    <property type="entry name" value="Aldolase_TIM"/>
</dbReference>
<keyword evidence="8 12" id="KW-0457">Lysine biosynthesis</keyword>
<comment type="caution">
    <text evidence="12">Was originally thought to be a dihydrodipicolinate synthase (DHDPS), catalyzing the condensation of (S)-aspartate-beta-semialdehyde [(S)-ASA] and pyruvate to dihydrodipicolinate (DHDP). However, it was shown in E.coli that the product of the enzymatic reaction is not dihydrodipicolinate but in fact (4S)-4-hydroxy-2,3,4,5-tetrahydro-(2S)-dipicolinic acid (HTPA), and that the consecutive dehydration reaction leading to DHDP is not spontaneous but catalyzed by DapB.</text>
</comment>
<dbReference type="PROSITE" id="PS00666">
    <property type="entry name" value="DHDPS_2"/>
    <property type="match status" value="1"/>
</dbReference>
<organism evidence="14 15">
    <name type="scientific">Lysobacter soyae</name>
    <dbReference type="NCBI Taxonomy" id="2764185"/>
    <lineage>
        <taxon>Bacteria</taxon>
        <taxon>Pseudomonadati</taxon>
        <taxon>Pseudomonadota</taxon>
        <taxon>Gammaproteobacteria</taxon>
        <taxon>Lysobacterales</taxon>
        <taxon>Lysobacteraceae</taxon>
        <taxon>Lysobacter</taxon>
    </lineage>
</organism>
<keyword evidence="5 12" id="KW-0963">Cytoplasm</keyword>
<evidence type="ECO:0000256" key="13">
    <source>
        <dbReference type="PIRNR" id="PIRNR001365"/>
    </source>
</evidence>
<evidence type="ECO:0000256" key="2">
    <source>
        <dbReference type="ARBA" id="ARBA00005120"/>
    </source>
</evidence>
<dbReference type="InterPro" id="IPR005263">
    <property type="entry name" value="DapA"/>
</dbReference>
<evidence type="ECO:0000256" key="1">
    <source>
        <dbReference type="ARBA" id="ARBA00003294"/>
    </source>
</evidence>
<evidence type="ECO:0000256" key="6">
    <source>
        <dbReference type="ARBA" id="ARBA00022605"/>
    </source>
</evidence>
<dbReference type="PANTHER" id="PTHR12128">
    <property type="entry name" value="DIHYDRODIPICOLINATE SYNTHASE"/>
    <property type="match status" value="1"/>
</dbReference>
<dbReference type="PANTHER" id="PTHR12128:SF66">
    <property type="entry name" value="4-HYDROXY-2-OXOGLUTARATE ALDOLASE, MITOCHONDRIAL"/>
    <property type="match status" value="1"/>
</dbReference>
<feature type="active site" description="Proton donor/acceptor" evidence="12">
    <location>
        <position position="133"/>
    </location>
</feature>
<comment type="subcellular location">
    <subcellularLocation>
        <location evidence="12">Cytoplasm</location>
    </subcellularLocation>
</comment>
<gene>
    <name evidence="12 14" type="primary">dapA</name>
    <name evidence="14" type="ORF">H8L67_05255</name>
</gene>
<evidence type="ECO:0000256" key="11">
    <source>
        <dbReference type="ARBA" id="ARBA00047836"/>
    </source>
</evidence>
<dbReference type="EC" id="4.3.3.7" evidence="4 12"/>
<dbReference type="PIRSF" id="PIRSF001365">
    <property type="entry name" value="DHDPS"/>
    <property type="match status" value="1"/>
</dbReference>
<evidence type="ECO:0000256" key="9">
    <source>
        <dbReference type="ARBA" id="ARBA00023239"/>
    </source>
</evidence>
<evidence type="ECO:0000313" key="15">
    <source>
        <dbReference type="Proteomes" id="UP000824755"/>
    </source>
</evidence>
<comment type="pathway">
    <text evidence="2 12">Amino-acid biosynthesis; L-lysine biosynthesis via DAP pathway; (S)-tetrahydrodipicolinate from L-aspartate: step 3/4.</text>
</comment>
<evidence type="ECO:0000313" key="14">
    <source>
        <dbReference type="EMBL" id="QYR52034.1"/>
    </source>
</evidence>
<evidence type="ECO:0000256" key="3">
    <source>
        <dbReference type="ARBA" id="ARBA00007592"/>
    </source>
</evidence>
<dbReference type="NCBIfam" id="TIGR00674">
    <property type="entry name" value="dapA"/>
    <property type="match status" value="1"/>
</dbReference>